<dbReference type="InterPro" id="IPR021109">
    <property type="entry name" value="Peptidase_aspartic_dom_sf"/>
</dbReference>
<name>A0A6A4W810_AMPAM</name>
<evidence type="ECO:0000313" key="2">
    <source>
        <dbReference type="Proteomes" id="UP000440578"/>
    </source>
</evidence>
<organism evidence="1 2">
    <name type="scientific">Amphibalanus amphitrite</name>
    <name type="common">Striped barnacle</name>
    <name type="synonym">Balanus amphitrite</name>
    <dbReference type="NCBI Taxonomy" id="1232801"/>
    <lineage>
        <taxon>Eukaryota</taxon>
        <taxon>Metazoa</taxon>
        <taxon>Ecdysozoa</taxon>
        <taxon>Arthropoda</taxon>
        <taxon>Crustacea</taxon>
        <taxon>Multicrustacea</taxon>
        <taxon>Cirripedia</taxon>
        <taxon>Thoracica</taxon>
        <taxon>Thoracicalcarea</taxon>
        <taxon>Balanomorpha</taxon>
        <taxon>Balanoidea</taxon>
        <taxon>Balanidae</taxon>
        <taxon>Amphibalaninae</taxon>
        <taxon>Amphibalanus</taxon>
    </lineage>
</organism>
<proteinExistence type="predicted"/>
<dbReference type="OrthoDB" id="6382339at2759"/>
<dbReference type="AlphaFoldDB" id="A0A6A4W810"/>
<sequence length="329" mass="36637">MEREFLLLTNFENFTGENKQAWGQWYRRFRAKTVAFSEEKRLQSLLSLLQGSALDYFASLSDDVQGNLQQTVAALEARFGTAKNAIQAHAELANIRQQPGEATRDFADRVRQVGREAYPGARAGDLSVEANIVSRFICGLREEQLRVRVLTKDPASLIEAVEVADKFQKQQDALRAMRPPNEGEALAVRDRDAPGTTRLDALERGMGELQRALQRLETTERRDDYRTGGAGGNELQMLGVVHNLGLEIQQKTFVCPEVEIVGGLLYDIVLGRDFCCREKTVIDDGNGVIRLGSLTLPLPSHAEIREPHLFPSFQKSGKEAVTIAPRDAT</sequence>
<keyword evidence="2" id="KW-1185">Reference proteome</keyword>
<reference evidence="1 2" key="1">
    <citation type="submission" date="2019-07" db="EMBL/GenBank/DDBJ databases">
        <title>Draft genome assembly of a fouling barnacle, Amphibalanus amphitrite (Darwin, 1854): The first reference genome for Thecostraca.</title>
        <authorList>
            <person name="Kim W."/>
        </authorList>
    </citation>
    <scope>NUCLEOTIDE SEQUENCE [LARGE SCALE GENOMIC DNA]</scope>
    <source>
        <strain evidence="1">SNU_AA5</strain>
        <tissue evidence="1">Soma without cirri and trophi</tissue>
    </source>
</reference>
<dbReference type="Proteomes" id="UP000440578">
    <property type="component" value="Unassembled WGS sequence"/>
</dbReference>
<accession>A0A6A4W810</accession>
<gene>
    <name evidence="1" type="ORF">FJT64_003611</name>
</gene>
<comment type="caution">
    <text evidence="1">The sequence shown here is derived from an EMBL/GenBank/DDBJ whole genome shotgun (WGS) entry which is preliminary data.</text>
</comment>
<dbReference type="PANTHER" id="PTHR19963">
    <property type="entry name" value="CCHC-TYPE DOMAIN-CONTAINING PROTEIN"/>
    <property type="match status" value="1"/>
</dbReference>
<dbReference type="EMBL" id="VIIS01001393">
    <property type="protein sequence ID" value="KAF0299102.1"/>
    <property type="molecule type" value="Genomic_DNA"/>
</dbReference>
<evidence type="ECO:0008006" key="3">
    <source>
        <dbReference type="Google" id="ProtNLM"/>
    </source>
</evidence>
<dbReference type="Gene3D" id="2.40.70.10">
    <property type="entry name" value="Acid Proteases"/>
    <property type="match status" value="1"/>
</dbReference>
<dbReference type="PANTHER" id="PTHR19963:SF30">
    <property type="entry name" value="ENDONUCLEASE_EXONUCLEASE_PHOSPHATASE DOMAIN-CONTAINING PROTEIN"/>
    <property type="match status" value="1"/>
</dbReference>
<evidence type="ECO:0000313" key="1">
    <source>
        <dbReference type="EMBL" id="KAF0299102.1"/>
    </source>
</evidence>
<protein>
    <recommendedName>
        <fullName evidence="3">Retrotransposon gag domain-containing protein</fullName>
    </recommendedName>
</protein>